<protein>
    <recommendedName>
        <fullName evidence="2">t-SNARE coiled-coil homology domain-containing protein</fullName>
    </recommendedName>
</protein>
<dbReference type="FunCoup" id="F0Z7D9">
    <property type="interactions" value="2"/>
</dbReference>
<dbReference type="SUPFAM" id="SSF58038">
    <property type="entry name" value="SNARE fusion complex"/>
    <property type="match status" value="1"/>
</dbReference>
<dbReference type="GO" id="GO:0005484">
    <property type="term" value="F:SNAP receptor activity"/>
    <property type="evidence" value="ECO:0000318"/>
    <property type="project" value="GO_Central"/>
</dbReference>
<dbReference type="SMART" id="SM00397">
    <property type="entry name" value="t_SNARE"/>
    <property type="match status" value="1"/>
</dbReference>
<evidence type="ECO:0000259" key="2">
    <source>
        <dbReference type="PROSITE" id="PS50192"/>
    </source>
</evidence>
<dbReference type="GO" id="GO:0031201">
    <property type="term" value="C:SNARE complex"/>
    <property type="evidence" value="ECO:0000318"/>
    <property type="project" value="GO_Central"/>
</dbReference>
<dbReference type="GO" id="GO:0000149">
    <property type="term" value="F:SNARE binding"/>
    <property type="evidence" value="ECO:0000318"/>
    <property type="project" value="GO_Central"/>
</dbReference>
<proteinExistence type="predicted"/>
<dbReference type="EMBL" id="GL870946">
    <property type="protein sequence ID" value="EGC40123.1"/>
    <property type="molecule type" value="Genomic_DNA"/>
</dbReference>
<name>F0Z7D9_DICPU</name>
<dbReference type="Pfam" id="PF05739">
    <property type="entry name" value="SNARE"/>
    <property type="match status" value="1"/>
</dbReference>
<dbReference type="GO" id="GO:0006906">
    <property type="term" value="P:vesicle fusion"/>
    <property type="evidence" value="ECO:0000318"/>
    <property type="project" value="GO_Central"/>
</dbReference>
<dbReference type="GO" id="GO:0012505">
    <property type="term" value="C:endomembrane system"/>
    <property type="evidence" value="ECO:0000318"/>
    <property type="project" value="GO_Central"/>
</dbReference>
<dbReference type="AlphaFoldDB" id="F0Z7D9"/>
<dbReference type="FunFam" id="1.20.5.110:FF:000096">
    <property type="entry name" value="QA-SNARE protein putative"/>
    <property type="match status" value="1"/>
</dbReference>
<dbReference type="OrthoDB" id="364348at2759"/>
<dbReference type="InParanoid" id="F0Z7D9"/>
<feature type="transmembrane region" description="Helical" evidence="1">
    <location>
        <begin position="94"/>
        <end position="116"/>
    </location>
</feature>
<reference evidence="4" key="1">
    <citation type="journal article" date="2011" name="Genome Biol.">
        <title>Comparative genomics of the social amoebae Dictyostelium discoideum and Dictyostelium purpureum.</title>
        <authorList>
            <consortium name="US DOE Joint Genome Institute (JGI-PGF)"/>
            <person name="Sucgang R."/>
            <person name="Kuo A."/>
            <person name="Tian X."/>
            <person name="Salerno W."/>
            <person name="Parikh A."/>
            <person name="Feasley C.L."/>
            <person name="Dalin E."/>
            <person name="Tu H."/>
            <person name="Huang E."/>
            <person name="Barry K."/>
            <person name="Lindquist E."/>
            <person name="Shapiro H."/>
            <person name="Bruce D."/>
            <person name="Schmutz J."/>
            <person name="Salamov A."/>
            <person name="Fey P."/>
            <person name="Gaudet P."/>
            <person name="Anjard C."/>
            <person name="Babu M.M."/>
            <person name="Basu S."/>
            <person name="Bushmanova Y."/>
            <person name="van der Wel H."/>
            <person name="Katoh-Kurasawa M."/>
            <person name="Dinh C."/>
            <person name="Coutinho P.M."/>
            <person name="Saito T."/>
            <person name="Elias M."/>
            <person name="Schaap P."/>
            <person name="Kay R.R."/>
            <person name="Henrissat B."/>
            <person name="Eichinger L."/>
            <person name="Rivero F."/>
            <person name="Putnam N.H."/>
            <person name="West C.M."/>
            <person name="Loomis W.F."/>
            <person name="Chisholm R.L."/>
            <person name="Shaulsky G."/>
            <person name="Strassmann J.E."/>
            <person name="Queller D.C."/>
            <person name="Kuspa A."/>
            <person name="Grigoriev I.V."/>
        </authorList>
    </citation>
    <scope>NUCLEOTIDE SEQUENCE [LARGE SCALE GENOMIC DNA]</scope>
    <source>
        <strain evidence="4">QSDP1</strain>
    </source>
</reference>
<organism evidence="3 4">
    <name type="scientific">Dictyostelium purpureum</name>
    <name type="common">Slime mold</name>
    <dbReference type="NCBI Taxonomy" id="5786"/>
    <lineage>
        <taxon>Eukaryota</taxon>
        <taxon>Amoebozoa</taxon>
        <taxon>Evosea</taxon>
        <taxon>Eumycetozoa</taxon>
        <taxon>Dictyostelia</taxon>
        <taxon>Dictyosteliales</taxon>
        <taxon>Dictyosteliaceae</taxon>
        <taxon>Dictyostelium</taxon>
    </lineage>
</organism>
<gene>
    <name evidence="3" type="ORF">DICPUDRAFT_146994</name>
</gene>
<dbReference type="VEuPathDB" id="AmoebaDB:DICPUDRAFT_146994"/>
<dbReference type="GeneID" id="10509256"/>
<dbReference type="InterPro" id="IPR045242">
    <property type="entry name" value="Syntaxin"/>
</dbReference>
<dbReference type="PROSITE" id="PS50192">
    <property type="entry name" value="T_SNARE"/>
    <property type="match status" value="1"/>
</dbReference>
<dbReference type="Gene3D" id="1.20.5.110">
    <property type="match status" value="1"/>
</dbReference>
<sequence length="119" mass="13682">MSYQPLKQPLLSEDSNYEYEETLLKERNEQAKQLAQDVYHLKGAMDDLKLLVDEQGEQLQVANGYVEQADMDVEVGIEELEQAYVYKTRSRKKMIIIGIVVAIIITIVVVSALKIFKFK</sequence>
<dbReference type="PANTHER" id="PTHR19957">
    <property type="entry name" value="SYNTAXIN"/>
    <property type="match status" value="1"/>
</dbReference>
<dbReference type="eggNOG" id="ENOG502RI66">
    <property type="taxonomic scope" value="Eukaryota"/>
</dbReference>
<evidence type="ECO:0000313" key="3">
    <source>
        <dbReference type="EMBL" id="EGC40123.1"/>
    </source>
</evidence>
<keyword evidence="4" id="KW-1185">Reference proteome</keyword>
<dbReference type="Proteomes" id="UP000001064">
    <property type="component" value="Unassembled WGS sequence"/>
</dbReference>
<keyword evidence="1" id="KW-0472">Membrane</keyword>
<keyword evidence="1" id="KW-0812">Transmembrane</keyword>
<dbReference type="STRING" id="5786.F0Z7D9"/>
<dbReference type="RefSeq" id="XP_003283313.1">
    <property type="nucleotide sequence ID" value="XM_003283265.1"/>
</dbReference>
<accession>F0Z7D9</accession>
<dbReference type="GO" id="GO:0000139">
    <property type="term" value="C:Golgi membrane"/>
    <property type="evidence" value="ECO:0000318"/>
    <property type="project" value="GO_Central"/>
</dbReference>
<keyword evidence="1" id="KW-1133">Transmembrane helix</keyword>
<dbReference type="PANTHER" id="PTHR19957:SF345">
    <property type="entry name" value="T-SNARE COILED-COIL HOMOLOGY DOMAIN-CONTAINING PROTEIN"/>
    <property type="match status" value="1"/>
</dbReference>
<evidence type="ECO:0000256" key="1">
    <source>
        <dbReference type="SAM" id="Phobius"/>
    </source>
</evidence>
<dbReference type="InterPro" id="IPR000727">
    <property type="entry name" value="T_SNARE_dom"/>
</dbReference>
<dbReference type="GO" id="GO:0006888">
    <property type="term" value="P:endoplasmic reticulum to Golgi vesicle-mediated transport"/>
    <property type="evidence" value="ECO:0000318"/>
    <property type="project" value="GO_Central"/>
</dbReference>
<evidence type="ECO:0000313" key="4">
    <source>
        <dbReference type="Proteomes" id="UP000001064"/>
    </source>
</evidence>
<dbReference type="KEGG" id="dpp:DICPUDRAFT_146994"/>
<dbReference type="GO" id="GO:0048278">
    <property type="term" value="P:vesicle docking"/>
    <property type="evidence" value="ECO:0000318"/>
    <property type="project" value="GO_Central"/>
</dbReference>
<feature type="domain" description="T-SNARE coiled-coil homology" evidence="2">
    <location>
        <begin position="21"/>
        <end position="83"/>
    </location>
</feature>
<dbReference type="OMA" id="AYVYKTR"/>
<dbReference type="GO" id="GO:0006886">
    <property type="term" value="P:intracellular protein transport"/>
    <property type="evidence" value="ECO:0000318"/>
    <property type="project" value="GO_Central"/>
</dbReference>